<sequence>MSDQSRRTFVKASAIGAGSFLLSQGIAGVSNSAEAKMQMTETQSRGSYTMERVSFTNDGVEMVGNLYIPDGLTQPAPALPILGPVAFVKEQSPVQYATRMAREGFISLAFDPRFHGESGGEPRRYESPQAKVSDLKAAVSYLLTRPEVDKDRIYILGVCQGTNWAIQATTEDSRVKALALVAGHYLTKQTADEYNGGEEKTLARIERARQAKAKYEQTGEVEYIPIVSLEDPNALLLPKPIYEWYIRWANRGPAWNFHGLWENRITAMSEAELWTYRVDETIKNLNKPTLMVHADKAATGPVIPKKIFELIPAKDKELVWLGDKIQFQFYEEPETIDKAAINIAAWFNRHV</sequence>
<dbReference type="InterPro" id="IPR029058">
    <property type="entry name" value="AB_hydrolase_fold"/>
</dbReference>
<dbReference type="Proteomes" id="UP000641646">
    <property type="component" value="Unassembled WGS sequence"/>
</dbReference>
<dbReference type="PROSITE" id="PS51318">
    <property type="entry name" value="TAT"/>
    <property type="match status" value="1"/>
</dbReference>
<dbReference type="NCBIfam" id="TIGR01409">
    <property type="entry name" value="TAT_signal_seq"/>
    <property type="match status" value="1"/>
</dbReference>
<dbReference type="AlphaFoldDB" id="A0A926ZES0"/>
<dbReference type="PANTHER" id="PTHR47751">
    <property type="entry name" value="SUPERFAMILY HYDROLASE, PUTATIVE (AFU_ORTHOLOGUE AFUA_2G16580)-RELATED"/>
    <property type="match status" value="1"/>
</dbReference>
<gene>
    <name evidence="2" type="ORF">H6G03_02865</name>
</gene>
<evidence type="ECO:0000313" key="2">
    <source>
        <dbReference type="EMBL" id="MBD2180065.1"/>
    </source>
</evidence>
<dbReference type="EMBL" id="JACJPW010000004">
    <property type="protein sequence ID" value="MBD2180065.1"/>
    <property type="molecule type" value="Genomic_DNA"/>
</dbReference>
<dbReference type="GO" id="GO:0016787">
    <property type="term" value="F:hydrolase activity"/>
    <property type="evidence" value="ECO:0007669"/>
    <property type="project" value="UniProtKB-KW"/>
</dbReference>
<reference evidence="2" key="2">
    <citation type="submission" date="2020-08" db="EMBL/GenBank/DDBJ databases">
        <authorList>
            <person name="Chen M."/>
            <person name="Teng W."/>
            <person name="Zhao L."/>
            <person name="Hu C."/>
            <person name="Zhou Y."/>
            <person name="Han B."/>
            <person name="Song L."/>
            <person name="Shu W."/>
        </authorList>
    </citation>
    <scope>NUCLEOTIDE SEQUENCE</scope>
    <source>
        <strain evidence="2">FACHB-1375</strain>
    </source>
</reference>
<name>A0A926ZES0_9CYAN</name>
<comment type="caution">
    <text evidence="2">The sequence shown here is derived from an EMBL/GenBank/DDBJ whole genome shotgun (WGS) entry which is preliminary data.</text>
</comment>
<reference evidence="2" key="1">
    <citation type="journal article" date="2015" name="ISME J.">
        <title>Draft Genome Sequence of Streptomyces incarnatus NRRL8089, which Produces the Nucleoside Antibiotic Sinefungin.</title>
        <authorList>
            <person name="Oshima K."/>
            <person name="Hattori M."/>
            <person name="Shimizu H."/>
            <person name="Fukuda K."/>
            <person name="Nemoto M."/>
            <person name="Inagaki K."/>
            <person name="Tamura T."/>
        </authorList>
    </citation>
    <scope>NUCLEOTIDE SEQUENCE</scope>
    <source>
        <strain evidence="2">FACHB-1375</strain>
    </source>
</reference>
<dbReference type="Gene3D" id="1.10.10.800">
    <property type="match status" value="1"/>
</dbReference>
<dbReference type="PANTHER" id="PTHR47751:SF1">
    <property type="entry name" value="SUPERFAMILY HYDROLASE, PUTATIVE (AFU_ORTHOLOGUE AFUA_2G16580)-RELATED"/>
    <property type="match status" value="1"/>
</dbReference>
<dbReference type="RefSeq" id="WP_190461880.1">
    <property type="nucleotide sequence ID" value="NZ_JACJPW010000004.1"/>
</dbReference>
<accession>A0A926ZES0</accession>
<keyword evidence="3" id="KW-1185">Reference proteome</keyword>
<dbReference type="Gene3D" id="3.40.50.1820">
    <property type="entry name" value="alpha/beta hydrolase"/>
    <property type="match status" value="1"/>
</dbReference>
<protein>
    <submittedName>
        <fullName evidence="2">Alpha/beta hydrolase</fullName>
    </submittedName>
</protein>
<dbReference type="InterPro" id="IPR019546">
    <property type="entry name" value="TAT_signal_bac_arc"/>
</dbReference>
<dbReference type="SUPFAM" id="SSF53474">
    <property type="entry name" value="alpha/beta-Hydrolases"/>
    <property type="match status" value="1"/>
</dbReference>
<dbReference type="InterPro" id="IPR006311">
    <property type="entry name" value="TAT_signal"/>
</dbReference>
<evidence type="ECO:0000313" key="3">
    <source>
        <dbReference type="Proteomes" id="UP000641646"/>
    </source>
</evidence>
<dbReference type="Pfam" id="PF12146">
    <property type="entry name" value="Hydrolase_4"/>
    <property type="match status" value="1"/>
</dbReference>
<dbReference type="InterPro" id="IPR022742">
    <property type="entry name" value="Hydrolase_4"/>
</dbReference>
<feature type="domain" description="Serine aminopeptidase S33" evidence="1">
    <location>
        <begin position="96"/>
        <end position="204"/>
    </location>
</feature>
<dbReference type="InterPro" id="IPR051411">
    <property type="entry name" value="Polyketide_trans_af380"/>
</dbReference>
<evidence type="ECO:0000259" key="1">
    <source>
        <dbReference type="Pfam" id="PF12146"/>
    </source>
</evidence>
<proteinExistence type="predicted"/>
<keyword evidence="2" id="KW-0378">Hydrolase</keyword>
<organism evidence="2 3">
    <name type="scientific">Aerosakkonema funiforme FACHB-1375</name>
    <dbReference type="NCBI Taxonomy" id="2949571"/>
    <lineage>
        <taxon>Bacteria</taxon>
        <taxon>Bacillati</taxon>
        <taxon>Cyanobacteriota</taxon>
        <taxon>Cyanophyceae</taxon>
        <taxon>Oscillatoriophycideae</taxon>
        <taxon>Aerosakkonematales</taxon>
        <taxon>Aerosakkonemataceae</taxon>
        <taxon>Aerosakkonema</taxon>
    </lineage>
</organism>